<dbReference type="InterPro" id="IPR050749">
    <property type="entry name" value="Glycosyl_Hydrolase_47"/>
</dbReference>
<dbReference type="GO" id="GO:0005783">
    <property type="term" value="C:endoplasmic reticulum"/>
    <property type="evidence" value="ECO:0007669"/>
    <property type="project" value="TreeGrafter"/>
</dbReference>
<evidence type="ECO:0000313" key="16">
    <source>
        <dbReference type="Proteomes" id="UP000250140"/>
    </source>
</evidence>
<dbReference type="InterPro" id="IPR036026">
    <property type="entry name" value="Seven-hairpin_glycosidases"/>
</dbReference>
<dbReference type="GO" id="GO:0036503">
    <property type="term" value="P:ERAD pathway"/>
    <property type="evidence" value="ECO:0007669"/>
    <property type="project" value="UniProtKB-ARBA"/>
</dbReference>
<comment type="pathway">
    <text evidence="2">Protein modification; protein glycosylation.</text>
</comment>
<evidence type="ECO:0000256" key="8">
    <source>
        <dbReference type="ARBA" id="ARBA00023295"/>
    </source>
</evidence>
<evidence type="ECO:0000256" key="4">
    <source>
        <dbReference type="ARBA" id="ARBA00022729"/>
    </source>
</evidence>
<dbReference type="EC" id="3.2.1.-" evidence="14"/>
<evidence type="ECO:0000256" key="2">
    <source>
        <dbReference type="ARBA" id="ARBA00004922"/>
    </source>
</evidence>
<name>A0A8E2F646_9PEZI</name>
<dbReference type="InterPro" id="IPR012341">
    <property type="entry name" value="6hp_glycosidase-like_sf"/>
</dbReference>
<keyword evidence="7" id="KW-0325">Glycoprotein</keyword>
<evidence type="ECO:0000256" key="7">
    <source>
        <dbReference type="ARBA" id="ARBA00023180"/>
    </source>
</evidence>
<dbReference type="PANTHER" id="PTHR11742">
    <property type="entry name" value="MANNOSYL-OLIGOSACCHARIDE ALPHA-1,2-MANNOSIDASE-RELATED"/>
    <property type="match status" value="1"/>
</dbReference>
<dbReference type="GO" id="GO:0016020">
    <property type="term" value="C:membrane"/>
    <property type="evidence" value="ECO:0007669"/>
    <property type="project" value="InterPro"/>
</dbReference>
<keyword evidence="12" id="KW-0106">Calcium</keyword>
<dbReference type="Pfam" id="PF01532">
    <property type="entry name" value="Glyco_hydro_47"/>
    <property type="match status" value="1"/>
</dbReference>
<feature type="active site" description="Proton donor" evidence="11">
    <location>
        <position position="350"/>
    </location>
</feature>
<evidence type="ECO:0000256" key="14">
    <source>
        <dbReference type="RuleBase" id="RU361193"/>
    </source>
</evidence>
<proteinExistence type="inferred from homology"/>
<dbReference type="Gene3D" id="1.50.10.10">
    <property type="match status" value="1"/>
</dbReference>
<evidence type="ECO:0000256" key="12">
    <source>
        <dbReference type="PIRSR" id="PIRSR601382-2"/>
    </source>
</evidence>
<evidence type="ECO:0000256" key="9">
    <source>
        <dbReference type="ARBA" id="ARBA00047669"/>
    </source>
</evidence>
<sequence>MKYTFWRYKEYAWGYDDIKPVSGGNKTSRNGWGAFIVDTTTTLALMGLWDELALEVDHIVDSIDFNIAQGLVDPFETTIRYLGALVSLTDLLDAGVVPSSAINSTKRDAILSQAITLANKLAPSFDSPTGIIWPRVNFTTNLGVPDPPSVYESDPSKPHYKNPSIGPARAGSNILENRVLSRLTNDPTYLRNATRAWAPLVWNSYITPWPGMVDAPVDIFTGEPVGRQRHWDAGHDSYYEYLLKIALLAPKDRYADTYRDRWLTAASTLRYQLASRSAPSQRHDTQHLFMGKQNDNWFENEQSHLSCFAAGNLMLGGRYFKYPNYISLGKALLEACHHTYVSTPTQIGPESWSWVPKFGVENATFEPSTPRQEDELKKNGFWVADARYRLRPEYVESLFYAYRITGEQRYRDWAWDAFLAFEKYCKTPYGYAGIRDVMRKPRTINLEEEALAQNEGEGWWIDESESFWGAETLKYLWLIFSDKEVGSLDRWVYSTEGHPFRMIR</sequence>
<comment type="catalytic activity">
    <reaction evidence="9">
        <text>N(4)-(alpha-D-Man-(1-&gt;2)-alpha-D-Man-(1-&gt;2)-alpha-D-Man-(1-&gt;3)-[alpha-D-Man-(1-&gt;3)-[alpha-D-Man-(1-&gt;2)-alpha-D-Man-(1-&gt;6)]-alpha-D-Man-(1-&gt;6)]-beta-D-Man-(1-&gt;4)-beta-D-GlcNAc-(1-&gt;4)-beta-D-GlcNAc)-L-asparaginyl-[protein] (N-glucan mannose isomer 8A1,2,3B1,3) + 3 H2O = N(4)-(alpha-D-Man-(1-&gt;3)-[alpha-D-Man-(1-&gt;3)-[alpha-D-Man-(1-&gt;6)]-alpha-D-Man-(1-&gt;6)]-beta-D-Man-(1-&gt;4)-beta-D-GlcNAc-(1-&gt;4)-beta-D-GlcNAc)-L-asparaginyl-[protein] (N-glucan mannose isomer 5A1,2) + 3 beta-D-mannose</text>
        <dbReference type="Rhea" id="RHEA:56028"/>
        <dbReference type="Rhea" id="RHEA-COMP:14358"/>
        <dbReference type="Rhea" id="RHEA-COMP:14367"/>
        <dbReference type="ChEBI" id="CHEBI:15377"/>
        <dbReference type="ChEBI" id="CHEBI:28563"/>
        <dbReference type="ChEBI" id="CHEBI:59087"/>
        <dbReference type="ChEBI" id="CHEBI:60628"/>
        <dbReference type="EC" id="3.2.1.113"/>
    </reaction>
</comment>
<evidence type="ECO:0000256" key="6">
    <source>
        <dbReference type="ARBA" id="ARBA00023157"/>
    </source>
</evidence>
<dbReference type="EMBL" id="KV749083">
    <property type="protein sequence ID" value="OCL11272.1"/>
    <property type="molecule type" value="Genomic_DNA"/>
</dbReference>
<keyword evidence="8 14" id="KW-0326">Glycosidase</keyword>
<dbReference type="Proteomes" id="UP000250140">
    <property type="component" value="Unassembled WGS sequence"/>
</dbReference>
<feature type="active site" evidence="11">
    <location>
        <position position="236"/>
    </location>
</feature>
<organism evidence="15 16">
    <name type="scientific">Glonium stellatum</name>
    <dbReference type="NCBI Taxonomy" id="574774"/>
    <lineage>
        <taxon>Eukaryota</taxon>
        <taxon>Fungi</taxon>
        <taxon>Dikarya</taxon>
        <taxon>Ascomycota</taxon>
        <taxon>Pezizomycotina</taxon>
        <taxon>Dothideomycetes</taxon>
        <taxon>Pleosporomycetidae</taxon>
        <taxon>Gloniales</taxon>
        <taxon>Gloniaceae</taxon>
        <taxon>Glonium</taxon>
    </lineage>
</organism>
<dbReference type="InterPro" id="IPR001382">
    <property type="entry name" value="Glyco_hydro_47"/>
</dbReference>
<keyword evidence="16" id="KW-1185">Reference proteome</keyword>
<evidence type="ECO:0000256" key="1">
    <source>
        <dbReference type="ARBA" id="ARBA00001913"/>
    </source>
</evidence>
<dbReference type="PRINTS" id="PR00747">
    <property type="entry name" value="GLYHDRLASE47"/>
</dbReference>
<comment type="cofactor">
    <cofactor evidence="1 12">
        <name>Ca(2+)</name>
        <dbReference type="ChEBI" id="CHEBI:29108"/>
    </cofactor>
</comment>
<comment type="catalytic activity">
    <reaction evidence="10">
        <text>N(4)-(alpha-D-Man-(1-&gt;2)-alpha-D-Man-(1-&gt;2)-alpha-D-Man-(1-&gt;3)-[alpha-D-Man-(1-&gt;2)-alpha-D-Man-(1-&gt;3)-[alpha-D-Man-(1-&gt;2)-alpha-D-Man-(1-&gt;6)]-alpha-D-Man-(1-&gt;6)]-beta-D-Man-(1-&gt;4)-beta-D-GlcNAc-(1-&gt;4)-beta-D-GlcNAc)-L-asparaginyl-[protein] (N-glucan mannose isomer 9A1,2,3B1,2,3) + 4 H2O = N(4)-(alpha-D-Man-(1-&gt;3)-[alpha-D-Man-(1-&gt;3)-[alpha-D-Man-(1-&gt;6)]-alpha-D-Man-(1-&gt;6)]-beta-D-Man-(1-&gt;4)-beta-D-GlcNAc-(1-&gt;4)-beta-D-GlcNAc)-L-asparaginyl-[protein] (N-glucan mannose isomer 5A1,2) + 4 beta-D-mannose</text>
        <dbReference type="Rhea" id="RHEA:56008"/>
        <dbReference type="Rhea" id="RHEA-COMP:14356"/>
        <dbReference type="Rhea" id="RHEA-COMP:14367"/>
        <dbReference type="ChEBI" id="CHEBI:15377"/>
        <dbReference type="ChEBI" id="CHEBI:28563"/>
        <dbReference type="ChEBI" id="CHEBI:59087"/>
        <dbReference type="ChEBI" id="CHEBI:139493"/>
        <dbReference type="EC" id="3.2.1.113"/>
    </reaction>
</comment>
<evidence type="ECO:0000256" key="5">
    <source>
        <dbReference type="ARBA" id="ARBA00022801"/>
    </source>
</evidence>
<evidence type="ECO:0000256" key="3">
    <source>
        <dbReference type="ARBA" id="ARBA00007658"/>
    </source>
</evidence>
<dbReference type="GO" id="GO:0005509">
    <property type="term" value="F:calcium ion binding"/>
    <property type="evidence" value="ECO:0007669"/>
    <property type="project" value="InterPro"/>
</dbReference>
<dbReference type="GO" id="GO:0005975">
    <property type="term" value="P:carbohydrate metabolic process"/>
    <property type="evidence" value="ECO:0007669"/>
    <property type="project" value="InterPro"/>
</dbReference>
<keyword evidence="5 14" id="KW-0378">Hydrolase</keyword>
<dbReference type="GO" id="GO:0004571">
    <property type="term" value="F:mannosyl-oligosaccharide 1,2-alpha-mannosidase activity"/>
    <property type="evidence" value="ECO:0007669"/>
    <property type="project" value="UniProtKB-EC"/>
</dbReference>
<evidence type="ECO:0000256" key="13">
    <source>
        <dbReference type="PIRSR" id="PIRSR601382-3"/>
    </source>
</evidence>
<keyword evidence="4" id="KW-0732">Signal</keyword>
<evidence type="ECO:0000256" key="10">
    <source>
        <dbReference type="ARBA" id="ARBA00048605"/>
    </source>
</evidence>
<protein>
    <recommendedName>
        <fullName evidence="14">alpha-1,2-Mannosidase</fullName>
        <ecNumber evidence="14">3.2.1.-</ecNumber>
    </recommendedName>
</protein>
<accession>A0A8E2F646</accession>
<dbReference type="UniPathway" id="UPA00378"/>
<keyword evidence="12" id="KW-0479">Metal-binding</keyword>
<feature type="binding site" evidence="12">
    <location>
        <position position="495"/>
    </location>
    <ligand>
        <name>Ca(2+)</name>
        <dbReference type="ChEBI" id="CHEBI:29108"/>
    </ligand>
</feature>
<dbReference type="SUPFAM" id="SSF48225">
    <property type="entry name" value="Seven-hairpin glycosidases"/>
    <property type="match status" value="1"/>
</dbReference>
<dbReference type="OrthoDB" id="8118055at2759"/>
<keyword evidence="6 13" id="KW-1015">Disulfide bond</keyword>
<evidence type="ECO:0000313" key="15">
    <source>
        <dbReference type="EMBL" id="OCL11272.1"/>
    </source>
</evidence>
<feature type="disulfide bond" evidence="13">
    <location>
        <begin position="307"/>
        <end position="336"/>
    </location>
</feature>
<dbReference type="AlphaFoldDB" id="A0A8E2F646"/>
<gene>
    <name evidence="15" type="ORF">AOQ84DRAFT_194628</name>
</gene>
<feature type="active site" description="Proton donor" evidence="11">
    <location>
        <position position="76"/>
    </location>
</feature>
<feature type="active site" evidence="11">
    <location>
        <position position="393"/>
    </location>
</feature>
<reference evidence="15 16" key="1">
    <citation type="journal article" date="2016" name="Nat. Commun.">
        <title>Ectomycorrhizal ecology is imprinted in the genome of the dominant symbiotic fungus Cenococcum geophilum.</title>
        <authorList>
            <consortium name="DOE Joint Genome Institute"/>
            <person name="Peter M."/>
            <person name="Kohler A."/>
            <person name="Ohm R.A."/>
            <person name="Kuo A."/>
            <person name="Krutzmann J."/>
            <person name="Morin E."/>
            <person name="Arend M."/>
            <person name="Barry K.W."/>
            <person name="Binder M."/>
            <person name="Choi C."/>
            <person name="Clum A."/>
            <person name="Copeland A."/>
            <person name="Grisel N."/>
            <person name="Haridas S."/>
            <person name="Kipfer T."/>
            <person name="LaButti K."/>
            <person name="Lindquist E."/>
            <person name="Lipzen A."/>
            <person name="Maire R."/>
            <person name="Meier B."/>
            <person name="Mihaltcheva S."/>
            <person name="Molinier V."/>
            <person name="Murat C."/>
            <person name="Poggeler S."/>
            <person name="Quandt C.A."/>
            <person name="Sperisen C."/>
            <person name="Tritt A."/>
            <person name="Tisserant E."/>
            <person name="Crous P.W."/>
            <person name="Henrissat B."/>
            <person name="Nehls U."/>
            <person name="Egli S."/>
            <person name="Spatafora J.W."/>
            <person name="Grigoriev I.V."/>
            <person name="Martin F.M."/>
        </authorList>
    </citation>
    <scope>NUCLEOTIDE SEQUENCE [LARGE SCALE GENOMIC DNA]</scope>
    <source>
        <strain evidence="15 16">CBS 207.34</strain>
    </source>
</reference>
<evidence type="ECO:0000256" key="11">
    <source>
        <dbReference type="PIRSR" id="PIRSR601382-1"/>
    </source>
</evidence>
<comment type="similarity">
    <text evidence="3 14">Belongs to the glycosyl hydrolase 47 family.</text>
</comment>
<dbReference type="PANTHER" id="PTHR11742:SF101">
    <property type="entry name" value="MANNOSYL-OLIGOSACCHARIDE ALPHA-1,2-MANNOSIDASE 1B"/>
    <property type="match status" value="1"/>
</dbReference>